<dbReference type="EMBL" id="FZPD01000009">
    <property type="protein sequence ID" value="SNT40433.1"/>
    <property type="molecule type" value="Genomic_DNA"/>
</dbReference>
<name>A0A239ME23_EKHLU</name>
<dbReference type="OrthoDB" id="9800258at2"/>
<dbReference type="PANTHER" id="PTHR41791">
    <property type="entry name" value="SSL7039 PROTEIN"/>
    <property type="match status" value="1"/>
</dbReference>
<evidence type="ECO:0000313" key="1">
    <source>
        <dbReference type="EMBL" id="SNT40433.1"/>
    </source>
</evidence>
<accession>A0A239ME23</accession>
<organism evidence="1 2">
    <name type="scientific">Ekhidna lutea</name>
    <dbReference type="NCBI Taxonomy" id="447679"/>
    <lineage>
        <taxon>Bacteria</taxon>
        <taxon>Pseudomonadati</taxon>
        <taxon>Bacteroidota</taxon>
        <taxon>Cytophagia</taxon>
        <taxon>Cytophagales</taxon>
        <taxon>Reichenbachiellaceae</taxon>
        <taxon>Ekhidna</taxon>
    </lineage>
</organism>
<evidence type="ECO:0000313" key="2">
    <source>
        <dbReference type="Proteomes" id="UP000198393"/>
    </source>
</evidence>
<dbReference type="PANTHER" id="PTHR41791:SF1">
    <property type="entry name" value="SSL7039 PROTEIN"/>
    <property type="match status" value="1"/>
</dbReference>
<dbReference type="Proteomes" id="UP000198393">
    <property type="component" value="Unassembled WGS sequence"/>
</dbReference>
<sequence length="105" mass="12261">MYSIEKTDVFDKWLRKLKDHRAKAKILFRIQRIEEQGNFGDCEPVGQGISELRIHIAKGYRVYLKEHNGRVVILLNGGTKSSQQKDIDKAKDLWLNYKDEIEDGN</sequence>
<dbReference type="NCBIfam" id="TIGR02683">
    <property type="entry name" value="upstrm_HI1419"/>
    <property type="match status" value="1"/>
</dbReference>
<proteinExistence type="predicted"/>
<dbReference type="PIRSF" id="PIRSF028744">
    <property type="entry name" value="Addict_mod_HI1419"/>
    <property type="match status" value="1"/>
</dbReference>
<dbReference type="RefSeq" id="WP_089358466.1">
    <property type="nucleotide sequence ID" value="NZ_FZPD01000009.1"/>
</dbReference>
<dbReference type="InterPro" id="IPR014056">
    <property type="entry name" value="TypeIITA-like_toxin_pred"/>
</dbReference>
<protein>
    <submittedName>
        <fullName evidence="1">Putative addiction module killer protein</fullName>
    </submittedName>
</protein>
<dbReference type="AlphaFoldDB" id="A0A239ME23"/>
<keyword evidence="2" id="KW-1185">Reference proteome</keyword>
<gene>
    <name evidence="1" type="ORF">SAMN05421640_3806</name>
</gene>
<reference evidence="1 2" key="1">
    <citation type="submission" date="2017-06" db="EMBL/GenBank/DDBJ databases">
        <authorList>
            <person name="Kim H.J."/>
            <person name="Triplett B.A."/>
        </authorList>
    </citation>
    <scope>NUCLEOTIDE SEQUENCE [LARGE SCALE GENOMIC DNA]</scope>
    <source>
        <strain evidence="1 2">DSM 19307</strain>
    </source>
</reference>
<dbReference type="InterPro" id="IPR009241">
    <property type="entry name" value="HigB-like"/>
</dbReference>
<dbReference type="Pfam" id="PF05973">
    <property type="entry name" value="Gp49"/>
    <property type="match status" value="1"/>
</dbReference>